<reference evidence="2 3" key="1">
    <citation type="submission" date="2019-05" db="EMBL/GenBank/DDBJ databases">
        <title>Genome sequences of Thalassotalea litorea 1K03283.</title>
        <authorList>
            <person name="Zhang D."/>
        </authorList>
    </citation>
    <scope>NUCLEOTIDE SEQUENCE [LARGE SCALE GENOMIC DNA]</scope>
    <source>
        <strain evidence="2 3">MCCC 1K03283</strain>
    </source>
</reference>
<organism evidence="2 3">
    <name type="scientific">Thalassotalea litorea</name>
    <dbReference type="NCBI Taxonomy" id="2020715"/>
    <lineage>
        <taxon>Bacteria</taxon>
        <taxon>Pseudomonadati</taxon>
        <taxon>Pseudomonadota</taxon>
        <taxon>Gammaproteobacteria</taxon>
        <taxon>Alteromonadales</taxon>
        <taxon>Colwelliaceae</taxon>
        <taxon>Thalassotalea</taxon>
    </lineage>
</organism>
<dbReference type="Pfam" id="PF02811">
    <property type="entry name" value="PHP"/>
    <property type="match status" value="1"/>
</dbReference>
<dbReference type="Gene3D" id="3.20.20.140">
    <property type="entry name" value="Metal-dependent hydrolases"/>
    <property type="match status" value="1"/>
</dbReference>
<dbReference type="PANTHER" id="PTHR42924">
    <property type="entry name" value="EXONUCLEASE"/>
    <property type="match status" value="1"/>
</dbReference>
<sequence length="292" mass="32738">MQKSDSPAQSEHSRKPLRVDLHSHTQCSDGHLTVHELIERASTYQIDQLAITDHDTVAAVPIAKAYIAEQSLPIRLISGIEISTSWEGFEIHIVGLNFDENHPAIVDLVQQQQNTREHRASQIGERLAKAGFIDVYDEAKKLAGDGSITRAHFAKVMLNQGHVSAMQKAFDKYLGKGKRAYVKPGWVDIEQAVAAIRNADGISVIAHPMKYGLSTKWLRRLILDFKAVNGQAIEVASPQMNPQQQQMLFAFCKDYELLASVGSDFHYPNRWSDLGRNLTVPEDTSVVWQQWT</sequence>
<dbReference type="OrthoDB" id="9804333at2"/>
<dbReference type="AlphaFoldDB" id="A0A5R9ILV4"/>
<evidence type="ECO:0000259" key="1">
    <source>
        <dbReference type="SMART" id="SM00481"/>
    </source>
</evidence>
<dbReference type="CDD" id="cd07438">
    <property type="entry name" value="PHP_HisPPase_AMP"/>
    <property type="match status" value="1"/>
</dbReference>
<name>A0A5R9ILV4_9GAMM</name>
<dbReference type="PANTHER" id="PTHR42924:SF3">
    <property type="entry name" value="POLYMERASE_HISTIDINOL PHOSPHATASE N-TERMINAL DOMAIN-CONTAINING PROTEIN"/>
    <property type="match status" value="1"/>
</dbReference>
<evidence type="ECO:0000313" key="3">
    <source>
        <dbReference type="Proteomes" id="UP000307790"/>
    </source>
</evidence>
<protein>
    <submittedName>
        <fullName evidence="2">PHP domain-containing protein</fullName>
    </submittedName>
</protein>
<gene>
    <name evidence="2" type="ORF">FE810_12735</name>
</gene>
<accession>A0A5R9ILV4</accession>
<dbReference type="GO" id="GO:0004534">
    <property type="term" value="F:5'-3' RNA exonuclease activity"/>
    <property type="evidence" value="ECO:0007669"/>
    <property type="project" value="TreeGrafter"/>
</dbReference>
<proteinExistence type="predicted"/>
<dbReference type="InterPro" id="IPR004013">
    <property type="entry name" value="PHP_dom"/>
</dbReference>
<comment type="caution">
    <text evidence="2">The sequence shown here is derived from an EMBL/GenBank/DDBJ whole genome shotgun (WGS) entry which is preliminary data.</text>
</comment>
<dbReference type="SMART" id="SM00481">
    <property type="entry name" value="POLIIIAc"/>
    <property type="match status" value="1"/>
</dbReference>
<dbReference type="InterPro" id="IPR003141">
    <property type="entry name" value="Pol/His_phosphatase_N"/>
</dbReference>
<keyword evidence="3" id="KW-1185">Reference proteome</keyword>
<dbReference type="Proteomes" id="UP000307790">
    <property type="component" value="Unassembled WGS sequence"/>
</dbReference>
<dbReference type="GO" id="GO:0035312">
    <property type="term" value="F:5'-3' DNA exonuclease activity"/>
    <property type="evidence" value="ECO:0007669"/>
    <property type="project" value="TreeGrafter"/>
</dbReference>
<dbReference type="SUPFAM" id="SSF89550">
    <property type="entry name" value="PHP domain-like"/>
    <property type="match status" value="1"/>
</dbReference>
<dbReference type="Gene3D" id="1.10.150.650">
    <property type="match status" value="1"/>
</dbReference>
<dbReference type="EMBL" id="VCBC01000012">
    <property type="protein sequence ID" value="TLU64231.1"/>
    <property type="molecule type" value="Genomic_DNA"/>
</dbReference>
<feature type="domain" description="Polymerase/histidinol phosphatase N-terminal" evidence="1">
    <location>
        <begin position="19"/>
        <end position="86"/>
    </location>
</feature>
<evidence type="ECO:0000313" key="2">
    <source>
        <dbReference type="EMBL" id="TLU64231.1"/>
    </source>
</evidence>
<dbReference type="InterPro" id="IPR052018">
    <property type="entry name" value="PHP_domain"/>
</dbReference>
<dbReference type="InterPro" id="IPR016195">
    <property type="entry name" value="Pol/histidinol_Pase-like"/>
</dbReference>